<reference evidence="1" key="1">
    <citation type="submission" date="2022-01" db="EMBL/GenBank/DDBJ databases">
        <authorList>
            <person name="King R."/>
        </authorList>
    </citation>
    <scope>NUCLEOTIDE SEQUENCE</scope>
</reference>
<name>A0A9P0HLL3_NEZVI</name>
<evidence type="ECO:0000313" key="2">
    <source>
        <dbReference type="Proteomes" id="UP001152798"/>
    </source>
</evidence>
<keyword evidence="2" id="KW-1185">Reference proteome</keyword>
<protein>
    <submittedName>
        <fullName evidence="1">Uncharacterized protein</fullName>
    </submittedName>
</protein>
<accession>A0A9P0HLL3</accession>
<dbReference type="EMBL" id="OV725082">
    <property type="protein sequence ID" value="CAH1404266.1"/>
    <property type="molecule type" value="Genomic_DNA"/>
</dbReference>
<dbReference type="Proteomes" id="UP001152798">
    <property type="component" value="Chromosome 6"/>
</dbReference>
<gene>
    <name evidence="1" type="ORF">NEZAVI_LOCUS12705</name>
</gene>
<evidence type="ECO:0000313" key="1">
    <source>
        <dbReference type="EMBL" id="CAH1404266.1"/>
    </source>
</evidence>
<dbReference type="AlphaFoldDB" id="A0A9P0HLL3"/>
<proteinExistence type="predicted"/>
<organism evidence="1 2">
    <name type="scientific">Nezara viridula</name>
    <name type="common">Southern green stink bug</name>
    <name type="synonym">Cimex viridulus</name>
    <dbReference type="NCBI Taxonomy" id="85310"/>
    <lineage>
        <taxon>Eukaryota</taxon>
        <taxon>Metazoa</taxon>
        <taxon>Ecdysozoa</taxon>
        <taxon>Arthropoda</taxon>
        <taxon>Hexapoda</taxon>
        <taxon>Insecta</taxon>
        <taxon>Pterygota</taxon>
        <taxon>Neoptera</taxon>
        <taxon>Paraneoptera</taxon>
        <taxon>Hemiptera</taxon>
        <taxon>Heteroptera</taxon>
        <taxon>Panheteroptera</taxon>
        <taxon>Pentatomomorpha</taxon>
        <taxon>Pentatomoidea</taxon>
        <taxon>Pentatomidae</taxon>
        <taxon>Pentatominae</taxon>
        <taxon>Nezara</taxon>
    </lineage>
</organism>
<sequence length="141" mass="15219">MLLRWKPTQRALDLSYDEENRFLERRNFRTSFGWVATGCLMPLAIPGEVDNSAIPGAREVAVIQVLGQVVKVSTVDGGRWSGSGALSRANTQHNFHHGLAISTGGEGAREPSEGLQQDAFSQDASGRSIVPLKTSSLEIAL</sequence>